<evidence type="ECO:0000256" key="1">
    <source>
        <dbReference type="ARBA" id="ARBA00022679"/>
    </source>
</evidence>
<keyword evidence="1 4" id="KW-0808">Transferase</keyword>
<proteinExistence type="predicted"/>
<dbReference type="Gene3D" id="3.40.630.30">
    <property type="match status" value="1"/>
</dbReference>
<gene>
    <name evidence="4" type="ORF">C2134_19545</name>
</gene>
<dbReference type="EMBL" id="PPTF01000094">
    <property type="protein sequence ID" value="POA96969.1"/>
    <property type="molecule type" value="Genomic_DNA"/>
</dbReference>
<dbReference type="SUPFAM" id="SSF55729">
    <property type="entry name" value="Acyl-CoA N-acyltransferases (Nat)"/>
    <property type="match status" value="1"/>
</dbReference>
<dbReference type="CDD" id="cd04301">
    <property type="entry name" value="NAT_SF"/>
    <property type="match status" value="1"/>
</dbReference>
<evidence type="ECO:0000313" key="5">
    <source>
        <dbReference type="Proteomes" id="UP000236416"/>
    </source>
</evidence>
<feature type="domain" description="N-acetyltransferase" evidence="3">
    <location>
        <begin position="9"/>
        <end position="156"/>
    </location>
</feature>
<evidence type="ECO:0000256" key="2">
    <source>
        <dbReference type="ARBA" id="ARBA00023315"/>
    </source>
</evidence>
<dbReference type="GO" id="GO:0016747">
    <property type="term" value="F:acyltransferase activity, transferring groups other than amino-acyl groups"/>
    <property type="evidence" value="ECO:0007669"/>
    <property type="project" value="InterPro"/>
</dbReference>
<dbReference type="RefSeq" id="WP_103321746.1">
    <property type="nucleotide sequence ID" value="NZ_PPTF01000094.1"/>
</dbReference>
<dbReference type="PANTHER" id="PTHR43877">
    <property type="entry name" value="AMINOALKYLPHOSPHONATE N-ACETYLTRANSFERASE-RELATED-RELATED"/>
    <property type="match status" value="1"/>
</dbReference>
<organism evidence="4 5">
    <name type="scientific">Chromobacterium sinusclupearum</name>
    <dbReference type="NCBI Taxonomy" id="2077146"/>
    <lineage>
        <taxon>Bacteria</taxon>
        <taxon>Pseudomonadati</taxon>
        <taxon>Pseudomonadota</taxon>
        <taxon>Betaproteobacteria</taxon>
        <taxon>Neisseriales</taxon>
        <taxon>Chromobacteriaceae</taxon>
        <taxon>Chromobacterium</taxon>
    </lineage>
</organism>
<evidence type="ECO:0000259" key="3">
    <source>
        <dbReference type="PROSITE" id="PS51186"/>
    </source>
</evidence>
<dbReference type="PROSITE" id="PS51186">
    <property type="entry name" value="GNAT"/>
    <property type="match status" value="1"/>
</dbReference>
<dbReference type="AlphaFoldDB" id="A0A2K4MIZ0"/>
<dbReference type="InterPro" id="IPR000182">
    <property type="entry name" value="GNAT_dom"/>
</dbReference>
<sequence>MSVRHPETAWVRDYQPSDAAGISALFRAIYDDRYFYADVYLPSQIQQRNASGQWRSAVAMQGDKLVGHAALWLNPAYPGQAELAMNVVDPDARGQGIASLLGRHLRAAAADLGVALLTIKQVCSHPRSQYVAQALGFHNIALLPDYIDTPFAGPAPESILLGCLPLQARPLPKLPWPEEWGTWLAPLRQALGESGSAPVGAGLPGLALTRCGQRLEVTAQQPTPARLAEIANLPSGQLIYLKLPASAETLALRAQLRKAGFRFGGLLPAAAGGWQLLWLRGISGQDIHLCDEQAARLYRLCAYSGSTRTAVP</sequence>
<accession>A0A2K4MIZ0</accession>
<evidence type="ECO:0000313" key="4">
    <source>
        <dbReference type="EMBL" id="POA96969.1"/>
    </source>
</evidence>
<dbReference type="Pfam" id="PF00583">
    <property type="entry name" value="Acetyltransf_1"/>
    <property type="match status" value="1"/>
</dbReference>
<dbReference type="InterPro" id="IPR016181">
    <property type="entry name" value="Acyl_CoA_acyltransferase"/>
</dbReference>
<name>A0A2K4MIZ0_9NEIS</name>
<dbReference type="Proteomes" id="UP000236416">
    <property type="component" value="Unassembled WGS sequence"/>
</dbReference>
<reference evidence="4 5" key="1">
    <citation type="submission" date="2018-01" db="EMBL/GenBank/DDBJ databases">
        <title>Genomic Sequence of Chromobacterium MWU13-2610 from wild cranberry bogs within the Cape Cod National Seashore.</title>
        <authorList>
            <person name="O'Hara-Hanley K."/>
            <person name="Soby S."/>
            <person name="Harrison A."/>
        </authorList>
    </citation>
    <scope>NUCLEOTIDE SEQUENCE [LARGE SCALE GENOMIC DNA]</scope>
    <source>
        <strain evidence="4 5">MWU13-2610</strain>
    </source>
</reference>
<keyword evidence="2" id="KW-0012">Acyltransferase</keyword>
<dbReference type="InterPro" id="IPR050832">
    <property type="entry name" value="Bact_Acetyltransf"/>
</dbReference>
<keyword evidence="5" id="KW-1185">Reference proteome</keyword>
<comment type="caution">
    <text evidence="4">The sequence shown here is derived from an EMBL/GenBank/DDBJ whole genome shotgun (WGS) entry which is preliminary data.</text>
</comment>
<protein>
    <submittedName>
        <fullName evidence="4">N-acetyltransferase</fullName>
    </submittedName>
</protein>